<feature type="transmembrane region" description="Helical" evidence="11">
    <location>
        <begin position="290"/>
        <end position="309"/>
    </location>
</feature>
<dbReference type="InterPro" id="IPR023408">
    <property type="entry name" value="MscS_beta-dom_sf"/>
</dbReference>
<dbReference type="PANTHER" id="PTHR31618">
    <property type="entry name" value="MECHANOSENSITIVE ION CHANNEL PROTEIN 5"/>
    <property type="match status" value="1"/>
</dbReference>
<feature type="transmembrane region" description="Helical" evidence="11">
    <location>
        <begin position="400"/>
        <end position="420"/>
    </location>
</feature>
<dbReference type="GO" id="GO:0005886">
    <property type="term" value="C:plasma membrane"/>
    <property type="evidence" value="ECO:0007669"/>
    <property type="project" value="UniProtKB-UniRule"/>
</dbReference>
<feature type="region of interest" description="Disordered" evidence="10">
    <location>
        <begin position="247"/>
        <end position="274"/>
    </location>
</feature>
<feature type="transmembrane region" description="Helical" evidence="11">
    <location>
        <begin position="370"/>
        <end position="388"/>
    </location>
</feature>
<evidence type="ECO:0000256" key="9">
    <source>
        <dbReference type="PIRNR" id="PIRNR017209"/>
    </source>
</evidence>
<evidence type="ECO:0000256" key="4">
    <source>
        <dbReference type="ARBA" id="ARBA00022692"/>
    </source>
</evidence>
<dbReference type="Pfam" id="PF00924">
    <property type="entry name" value="MS_channel_2nd"/>
    <property type="match status" value="1"/>
</dbReference>
<dbReference type="GO" id="GO:0050982">
    <property type="term" value="P:detection of mechanical stimulus"/>
    <property type="evidence" value="ECO:0007669"/>
    <property type="project" value="UniProtKB-ARBA"/>
</dbReference>
<comment type="similarity">
    <text evidence="2 9">Belongs to the MscS (TC 1.A.23) family.</text>
</comment>
<dbReference type="InterPro" id="IPR006685">
    <property type="entry name" value="MscS_channel_2nd"/>
</dbReference>
<gene>
    <name evidence="13" type="ORF">JCGZ_22287</name>
</gene>
<dbReference type="PIRSF" id="PIRSF017209">
    <property type="entry name" value="Memb_At2g17000_prd"/>
    <property type="match status" value="1"/>
</dbReference>
<evidence type="ECO:0000256" key="11">
    <source>
        <dbReference type="SAM" id="Phobius"/>
    </source>
</evidence>
<reference evidence="13 14" key="1">
    <citation type="journal article" date="2014" name="PLoS ONE">
        <title>Global Analysis of Gene Expression Profiles in Physic Nut (Jatropha curcas L.) Seedlings Exposed to Salt Stress.</title>
        <authorList>
            <person name="Zhang L."/>
            <person name="Zhang C."/>
            <person name="Wu P."/>
            <person name="Chen Y."/>
            <person name="Li M."/>
            <person name="Jiang H."/>
            <person name="Wu G."/>
        </authorList>
    </citation>
    <scope>NUCLEOTIDE SEQUENCE [LARGE SCALE GENOMIC DNA]</scope>
    <source>
        <strain evidence="14">cv. GZQX0401</strain>
        <tissue evidence="13">Young leaves</tissue>
    </source>
</reference>
<feature type="region of interest" description="Disordered" evidence="10">
    <location>
        <begin position="137"/>
        <end position="171"/>
    </location>
</feature>
<comment type="subcellular location">
    <subcellularLocation>
        <location evidence="1">Membrane</location>
        <topology evidence="1">Multi-pass membrane protein</topology>
    </subcellularLocation>
</comment>
<dbReference type="GO" id="GO:0006820">
    <property type="term" value="P:monoatomic anion transport"/>
    <property type="evidence" value="ECO:0007669"/>
    <property type="project" value="TreeGrafter"/>
</dbReference>
<keyword evidence="5 11" id="KW-1133">Transmembrane helix</keyword>
<dbReference type="Proteomes" id="UP000027138">
    <property type="component" value="Unassembled WGS sequence"/>
</dbReference>
<proteinExistence type="inferred from homology"/>
<evidence type="ECO:0000256" key="5">
    <source>
        <dbReference type="ARBA" id="ARBA00022989"/>
    </source>
</evidence>
<evidence type="ECO:0000256" key="8">
    <source>
        <dbReference type="ARBA" id="ARBA00023303"/>
    </source>
</evidence>
<dbReference type="FunFam" id="2.30.30.60:FF:000003">
    <property type="entry name" value="Predicted mechanosensitive ion channel"/>
    <property type="match status" value="1"/>
</dbReference>
<dbReference type="AlphaFoldDB" id="A0A067JR00"/>
<sequence>MDYSPLKKSFKAHSSYKHARKTSEGGNGGSTSNNDHEELPILSRHRSHRSVDTQRPTPVILVPDHDEVIVKVDGSSSSGCSSSGKPRREPSFGFVQGVEDPPSKLINQFLNKQKNAGGEISLDIDMDMDEIRRELHDRNLPPFPESPKNTPSREIRVSFSPSLSNLDSPIESVRRRYKDLQENNNKDDPAMQSQQQQQRLEEVLHCTSNKSFRTQTSRLSRLKTKSRLIDPPPDEIGMVSVRFPPKSGQLKSGIIGGGGGGGGDDDEEDPLEDEDLPEEYKRAHLSIITVLQWLSLIAIIAALFCSLCIDRLKEVSFLELKLWKWEVLLLVLICGRLVSGWGIRIIVFFIERNFLLRKRVLYFVYGLKDGVQNCWWLGLVLLAWHFLFDQKVERETKGDLLQYVTKILVCFLVANFIWLLKTLMVKVLASSFHVSTYFDRIQESLFNQYVIETLSGPPLIEIQRNEEEIEKTAAEVRKLQNAGATMPPELRAAVFSSPIRVTASDQGTQKSFRGMKSFKFSGQLSKKGEKKTDNGITIDRLHRLNHKNVSAWNMKRLMNIVRYGSLATLDEQILGSTDAGDESATAIKSENEAKAAARKIFLNVACQGSKYIYEEDLMRFMQEDEVLKTMNFFEGASERRRISKSSLKNWVVNAFRERRALALTLNDTKTAVNKLHQVVNMLVSIIIVVIWLLILGITTSKFVLVMGSQIVVVSFIFGNTAKTLFESIIFLFVVHPFDVGDRCEVDGLQLVVEEMNILTTVFLRADNLKVVYHNNILATKSIGNYYRSPDMGDAIEFYVHISTPAEKLALMKQRLISYIEGKKEHWYPNPMVVLKELDGLNKVKVALWLNHRMNHQDIGERFERRSSLMEEMIKIFQELDIQYRLYPLDINIQSMPPFPS</sequence>
<evidence type="ECO:0000313" key="13">
    <source>
        <dbReference type="EMBL" id="KDP26302.1"/>
    </source>
</evidence>
<organism evidence="13 14">
    <name type="scientific">Jatropha curcas</name>
    <name type="common">Barbados nut</name>
    <dbReference type="NCBI Taxonomy" id="180498"/>
    <lineage>
        <taxon>Eukaryota</taxon>
        <taxon>Viridiplantae</taxon>
        <taxon>Streptophyta</taxon>
        <taxon>Embryophyta</taxon>
        <taxon>Tracheophyta</taxon>
        <taxon>Spermatophyta</taxon>
        <taxon>Magnoliopsida</taxon>
        <taxon>eudicotyledons</taxon>
        <taxon>Gunneridae</taxon>
        <taxon>Pentapetalae</taxon>
        <taxon>rosids</taxon>
        <taxon>fabids</taxon>
        <taxon>Malpighiales</taxon>
        <taxon>Euphorbiaceae</taxon>
        <taxon>Crotonoideae</taxon>
        <taxon>Jatropheae</taxon>
        <taxon>Jatropha</taxon>
    </lineage>
</organism>
<feature type="compositionally biased region" description="Acidic residues" evidence="10">
    <location>
        <begin position="263"/>
        <end position="274"/>
    </location>
</feature>
<dbReference type="GO" id="GO:0008381">
    <property type="term" value="F:mechanosensitive monoatomic ion channel activity"/>
    <property type="evidence" value="ECO:0007669"/>
    <property type="project" value="TreeGrafter"/>
</dbReference>
<evidence type="ECO:0000256" key="3">
    <source>
        <dbReference type="ARBA" id="ARBA00022448"/>
    </source>
</evidence>
<dbReference type="InterPro" id="IPR016688">
    <property type="entry name" value="MscS-like_plants/fungi"/>
</dbReference>
<keyword evidence="3" id="KW-0813">Transport</keyword>
<dbReference type="OrthoDB" id="544685at2759"/>
<evidence type="ECO:0000256" key="6">
    <source>
        <dbReference type="ARBA" id="ARBA00023065"/>
    </source>
</evidence>
<evidence type="ECO:0000313" key="14">
    <source>
        <dbReference type="Proteomes" id="UP000027138"/>
    </source>
</evidence>
<feature type="transmembrane region" description="Helical" evidence="11">
    <location>
        <begin position="329"/>
        <end position="350"/>
    </location>
</feature>
<keyword evidence="14" id="KW-1185">Reference proteome</keyword>
<feature type="region of interest" description="Disordered" evidence="10">
    <location>
        <begin position="1"/>
        <end position="100"/>
    </location>
</feature>
<dbReference type="KEGG" id="jcu:105645038"/>
<feature type="compositionally biased region" description="Basic residues" evidence="10">
    <location>
        <begin position="8"/>
        <end position="20"/>
    </location>
</feature>
<keyword evidence="7 9" id="KW-0472">Membrane</keyword>
<dbReference type="PANTHER" id="PTHR31618:SF27">
    <property type="entry name" value="MECHANOSENSITIVE ION CHANNEL PROTEIN"/>
    <property type="match status" value="1"/>
</dbReference>
<dbReference type="EMBL" id="KK914898">
    <property type="protein sequence ID" value="KDP26302.1"/>
    <property type="molecule type" value="Genomic_DNA"/>
</dbReference>
<keyword evidence="4 11" id="KW-0812">Transmembrane</keyword>
<evidence type="ECO:0000256" key="2">
    <source>
        <dbReference type="ARBA" id="ARBA00008017"/>
    </source>
</evidence>
<name>A0A067JR00_JATCU</name>
<evidence type="ECO:0000256" key="10">
    <source>
        <dbReference type="SAM" id="MobiDB-lite"/>
    </source>
</evidence>
<feature type="transmembrane region" description="Helical" evidence="11">
    <location>
        <begin position="678"/>
        <end position="698"/>
    </location>
</feature>
<evidence type="ECO:0000256" key="1">
    <source>
        <dbReference type="ARBA" id="ARBA00004141"/>
    </source>
</evidence>
<keyword evidence="8" id="KW-0407">Ion channel</keyword>
<accession>A0A067JR00</accession>
<dbReference type="Gene3D" id="2.30.30.60">
    <property type="match status" value="1"/>
</dbReference>
<feature type="domain" description="Mechanosensitive ion channel MscS" evidence="12">
    <location>
        <begin position="723"/>
        <end position="786"/>
    </location>
</feature>
<evidence type="ECO:0000259" key="12">
    <source>
        <dbReference type="Pfam" id="PF00924"/>
    </source>
</evidence>
<feature type="transmembrane region" description="Helical" evidence="11">
    <location>
        <begin position="710"/>
        <end position="734"/>
    </location>
</feature>
<evidence type="ECO:0000256" key="7">
    <source>
        <dbReference type="ARBA" id="ARBA00023136"/>
    </source>
</evidence>
<protein>
    <recommendedName>
        <fullName evidence="9">Mechanosensitive ion channel protein</fullName>
    </recommendedName>
</protein>
<keyword evidence="6" id="KW-0406">Ion transport</keyword>
<dbReference type="InterPro" id="IPR010920">
    <property type="entry name" value="LSM_dom_sf"/>
</dbReference>
<dbReference type="SUPFAM" id="SSF50182">
    <property type="entry name" value="Sm-like ribonucleoproteins"/>
    <property type="match status" value="1"/>
</dbReference>
<feature type="compositionally biased region" description="Low complexity" evidence="10">
    <location>
        <begin position="74"/>
        <end position="84"/>
    </location>
</feature>